<organism evidence="9 10">
    <name type="scientific">Saccharothrix algeriensis</name>
    <dbReference type="NCBI Taxonomy" id="173560"/>
    <lineage>
        <taxon>Bacteria</taxon>
        <taxon>Bacillati</taxon>
        <taxon>Actinomycetota</taxon>
        <taxon>Actinomycetes</taxon>
        <taxon>Pseudonocardiales</taxon>
        <taxon>Pseudonocardiaceae</taxon>
        <taxon>Saccharothrix</taxon>
    </lineage>
</organism>
<keyword evidence="4" id="KW-0804">Transcription</keyword>
<evidence type="ECO:0000259" key="6">
    <source>
        <dbReference type="PROSITE" id="PS50043"/>
    </source>
</evidence>
<evidence type="ECO:0000313" key="11">
    <source>
        <dbReference type="Proteomes" id="UP001195724"/>
    </source>
</evidence>
<evidence type="ECO:0000256" key="4">
    <source>
        <dbReference type="ARBA" id="ARBA00023163"/>
    </source>
</evidence>
<dbReference type="AlphaFoldDB" id="A0A8T8I1C1"/>
<name>A0A8T8I1C1_9PSEU</name>
<dbReference type="InterPro" id="IPR000792">
    <property type="entry name" value="Tscrpt_reg_LuxR_C"/>
</dbReference>
<dbReference type="InterPro" id="IPR058245">
    <property type="entry name" value="NreC/VraR/RcsB-like_REC"/>
</dbReference>
<evidence type="ECO:0000256" key="1">
    <source>
        <dbReference type="ARBA" id="ARBA00022553"/>
    </source>
</evidence>
<dbReference type="PANTHER" id="PTHR43214:SF24">
    <property type="entry name" value="TRANSCRIPTIONAL REGULATORY PROTEIN NARL-RELATED"/>
    <property type="match status" value="1"/>
</dbReference>
<feature type="modified residue" description="4-aspartylphosphate" evidence="5">
    <location>
        <position position="54"/>
    </location>
</feature>
<evidence type="ECO:0000256" key="3">
    <source>
        <dbReference type="ARBA" id="ARBA00023125"/>
    </source>
</evidence>
<dbReference type="SUPFAM" id="SSF52172">
    <property type="entry name" value="CheY-like"/>
    <property type="match status" value="1"/>
</dbReference>
<evidence type="ECO:0000313" key="8">
    <source>
        <dbReference type="EMBL" id="MBM7810488.1"/>
    </source>
</evidence>
<evidence type="ECO:0000256" key="5">
    <source>
        <dbReference type="PROSITE-ProRule" id="PRU00169"/>
    </source>
</evidence>
<dbReference type="EMBL" id="JAFBCL010000001">
    <property type="protein sequence ID" value="MBM7810488.1"/>
    <property type="molecule type" value="Genomic_DNA"/>
</dbReference>
<dbReference type="SUPFAM" id="SSF46894">
    <property type="entry name" value="C-terminal effector domain of the bipartite response regulators"/>
    <property type="match status" value="1"/>
</dbReference>
<evidence type="ECO:0000259" key="7">
    <source>
        <dbReference type="PROSITE" id="PS50110"/>
    </source>
</evidence>
<dbReference type="PANTHER" id="PTHR43214">
    <property type="entry name" value="TWO-COMPONENT RESPONSE REGULATOR"/>
    <property type="match status" value="1"/>
</dbReference>
<dbReference type="PRINTS" id="PR00038">
    <property type="entry name" value="HTHLUXR"/>
</dbReference>
<protein>
    <submittedName>
        <fullName evidence="8">DNA-binding NarL/FixJ family response regulator</fullName>
    </submittedName>
    <submittedName>
        <fullName evidence="9">Response regulator transcription factor</fullName>
    </submittedName>
</protein>
<dbReference type="SMART" id="SM00448">
    <property type="entry name" value="REC"/>
    <property type="match status" value="1"/>
</dbReference>
<reference evidence="9" key="2">
    <citation type="submission" date="2021-04" db="EMBL/GenBank/DDBJ databases">
        <title>Saccharothrix algeriensis WGS.</title>
        <authorList>
            <person name="Stuskova K."/>
            <person name="Hakalova E."/>
            <person name="Tebbal A.B."/>
            <person name="Eichmeier A."/>
        </authorList>
    </citation>
    <scope>NUCLEOTIDE SEQUENCE</scope>
    <source>
        <strain evidence="9">NRRL B-24137</strain>
    </source>
</reference>
<keyword evidence="2" id="KW-0805">Transcription regulation</keyword>
<keyword evidence="3 8" id="KW-0238">DNA-binding</keyword>
<dbReference type="PROSITE" id="PS50110">
    <property type="entry name" value="RESPONSE_REGULATORY"/>
    <property type="match status" value="1"/>
</dbReference>
<dbReference type="RefSeq" id="WP_204841457.1">
    <property type="nucleotide sequence ID" value="NZ_JAFBCL010000001.1"/>
</dbReference>
<dbReference type="PROSITE" id="PS50043">
    <property type="entry name" value="HTH_LUXR_2"/>
    <property type="match status" value="1"/>
</dbReference>
<reference evidence="8 11" key="1">
    <citation type="submission" date="2021-01" db="EMBL/GenBank/DDBJ databases">
        <title>Sequencing the genomes of 1000 actinobacteria strains.</title>
        <authorList>
            <person name="Klenk H.-P."/>
        </authorList>
    </citation>
    <scope>NUCLEOTIDE SEQUENCE [LARGE SCALE GENOMIC DNA]</scope>
    <source>
        <strain evidence="8 11">DSM 44581</strain>
    </source>
</reference>
<proteinExistence type="predicted"/>
<dbReference type="Proteomes" id="UP001195724">
    <property type="component" value="Unassembled WGS sequence"/>
</dbReference>
<dbReference type="Pfam" id="PF00196">
    <property type="entry name" value="GerE"/>
    <property type="match status" value="1"/>
</dbReference>
<dbReference type="GO" id="GO:0006355">
    <property type="term" value="P:regulation of DNA-templated transcription"/>
    <property type="evidence" value="ECO:0007669"/>
    <property type="project" value="InterPro"/>
</dbReference>
<feature type="domain" description="HTH luxR-type" evidence="6">
    <location>
        <begin position="146"/>
        <end position="211"/>
    </location>
</feature>
<dbReference type="CDD" id="cd17535">
    <property type="entry name" value="REC_NarL-like"/>
    <property type="match status" value="1"/>
</dbReference>
<dbReference type="Pfam" id="PF00072">
    <property type="entry name" value="Response_reg"/>
    <property type="match status" value="1"/>
</dbReference>
<keyword evidence="11" id="KW-1185">Reference proteome</keyword>
<dbReference type="Proteomes" id="UP000671828">
    <property type="component" value="Chromosome"/>
</dbReference>
<dbReference type="InterPro" id="IPR011006">
    <property type="entry name" value="CheY-like_superfamily"/>
</dbReference>
<dbReference type="EMBL" id="CP072788">
    <property type="protein sequence ID" value="QTR04612.1"/>
    <property type="molecule type" value="Genomic_DNA"/>
</dbReference>
<dbReference type="InterPro" id="IPR016032">
    <property type="entry name" value="Sig_transdc_resp-reg_C-effctor"/>
</dbReference>
<dbReference type="CDD" id="cd06170">
    <property type="entry name" value="LuxR_C_like"/>
    <property type="match status" value="1"/>
</dbReference>
<gene>
    <name evidence="9" type="ORF">J7S33_07095</name>
    <name evidence="8" type="ORF">JOE68_001353</name>
</gene>
<keyword evidence="1 5" id="KW-0597">Phosphoprotein</keyword>
<dbReference type="PROSITE" id="PS00622">
    <property type="entry name" value="HTH_LUXR_1"/>
    <property type="match status" value="1"/>
</dbReference>
<accession>A0A8T8I1C1</accession>
<dbReference type="GO" id="GO:0003677">
    <property type="term" value="F:DNA binding"/>
    <property type="evidence" value="ECO:0007669"/>
    <property type="project" value="UniProtKB-KW"/>
</dbReference>
<dbReference type="Gene3D" id="3.40.50.2300">
    <property type="match status" value="1"/>
</dbReference>
<dbReference type="SMART" id="SM00421">
    <property type="entry name" value="HTH_LUXR"/>
    <property type="match status" value="1"/>
</dbReference>
<evidence type="ECO:0000313" key="10">
    <source>
        <dbReference type="Proteomes" id="UP000671828"/>
    </source>
</evidence>
<feature type="domain" description="Response regulatory" evidence="7">
    <location>
        <begin position="3"/>
        <end position="121"/>
    </location>
</feature>
<dbReference type="InterPro" id="IPR039420">
    <property type="entry name" value="WalR-like"/>
</dbReference>
<evidence type="ECO:0000313" key="9">
    <source>
        <dbReference type="EMBL" id="QTR04612.1"/>
    </source>
</evidence>
<dbReference type="GO" id="GO:0000160">
    <property type="term" value="P:phosphorelay signal transduction system"/>
    <property type="evidence" value="ECO:0007669"/>
    <property type="project" value="InterPro"/>
</dbReference>
<sequence>MIRVLIADDQHMVRAGFRMILAQEPDIEVVGDVPDGAAAVSAARALRPDVCLVDIRMPGLDGFAVTRELAGPDVPDPIGVVVVTTFDFDEYVMDALTVGALGFLLKDAEPALLVAAVRAAARGDALVSPEVTLRLIRNLRESGRTPPRPPVELSDRELDVVRAVSRGRTNPEIAHELYLSRSTVKTHLASVQGKIGARNRVEIAIWAWQHGLMD</sequence>
<dbReference type="InterPro" id="IPR001789">
    <property type="entry name" value="Sig_transdc_resp-reg_receiver"/>
</dbReference>
<evidence type="ECO:0000256" key="2">
    <source>
        <dbReference type="ARBA" id="ARBA00023015"/>
    </source>
</evidence>